<dbReference type="EMBL" id="CP002364">
    <property type="protein sequence ID" value="ADW19219.1"/>
    <property type="molecule type" value="Genomic_DNA"/>
</dbReference>
<dbReference type="AlphaFoldDB" id="A0A7U3YPN2"/>
<proteinExistence type="inferred from homology"/>
<dbReference type="Gene3D" id="3.20.20.240">
    <property type="entry name" value="Methylmalonyl-CoA mutase"/>
    <property type="match status" value="1"/>
</dbReference>
<dbReference type="InterPro" id="IPR006099">
    <property type="entry name" value="MeMalonylCoA_mutase_a/b_cat"/>
</dbReference>
<comment type="similarity">
    <text evidence="2">Belongs to the methylmalonyl-CoA mutase family.</text>
</comment>
<feature type="domain" description="Methylmalonyl-CoA mutase alpha/beta chain catalytic" evidence="6">
    <location>
        <begin position="40"/>
        <end position="546"/>
    </location>
</feature>
<dbReference type="EC" id="5.4.99.2" evidence="7"/>
<dbReference type="KEGG" id="dpr:Despr_3086"/>
<dbReference type="Proteomes" id="UP000006365">
    <property type="component" value="Chromosome"/>
</dbReference>
<dbReference type="CDD" id="cd03677">
    <property type="entry name" value="MM_CoA_mutase_beta"/>
    <property type="match status" value="1"/>
</dbReference>
<evidence type="ECO:0000313" key="7">
    <source>
        <dbReference type="EMBL" id="ADW19219.1"/>
    </source>
</evidence>
<sequence length="711" mass="76359">MGTALDILKDFPANTHAEWLAAVEKELKGKPFDKTLVKKSYEGIDIQPMYFVHDLDGLPQVDSLPGEAPYMRGTSASGHRINAWNIAQEITLADAEAFNQAAQYDLSRGQNSLNIVLDCASLRGLDPEQAPADLVGKKGLSLSSLTDAKAAFAGIDLTAQPCRLTCGPLGIAPAALIAALVEEQGQSLADLQGSLVVDPLGVLAVEGTLSSSLATAYDRMAQLTRWAMAHAPKLRTITVGTDGYRNSGGNAVQDIAFALATGVAYIRALQERGLAINDIAARMSFEFAIGNDFFMEIAKFRAARLAWSQVVASFDGDVEAQKMVIHARTATWNKTEVDPWVNMLRVSTEAFSGIAGGVDSMHVSPFDEIFRTPNEFSRRIARNVHIVLKEEGHFDKVVDPAGGCWYVEKITAQLAEKAWKLFQDIEAAGGMLAALEQGMPQGAVAQTAAQRAKNVATRTDRFVGTNMYPNLAEKRLEAEPFDHRGFQDKRIQAVKAHAGTVDSQACGAALAALRDRLSTLDGELMARAIAAFRQGATLGMVAGALQGDSREIAITPLNIHRGAEPFEKIRRATEAFTARTGATPKLFLANMGPIPQHKARADFSTAFFNVGAFETIGNNGFATVDEAVQATLASGAKAVVICSTDATYPEIVPPLAQELKAADPGMMIILAGFPKDLVDAFKEAGVDEFLHVRVNALELLTKLQQHLEVIA</sequence>
<dbReference type="GO" id="GO:0046872">
    <property type="term" value="F:metal ion binding"/>
    <property type="evidence" value="ECO:0007669"/>
    <property type="project" value="InterPro"/>
</dbReference>
<dbReference type="Pfam" id="PF01642">
    <property type="entry name" value="MM_CoA_mutase"/>
    <property type="match status" value="1"/>
</dbReference>
<dbReference type="RefSeq" id="WP_015725744.1">
    <property type="nucleotide sequence ID" value="NC_014972.1"/>
</dbReference>
<keyword evidence="4 7" id="KW-0413">Isomerase</keyword>
<keyword evidence="3" id="KW-0846">Cobalamin</keyword>
<dbReference type="GO" id="GO:0031419">
    <property type="term" value="F:cobalamin binding"/>
    <property type="evidence" value="ECO:0007669"/>
    <property type="project" value="UniProtKB-KW"/>
</dbReference>
<protein>
    <submittedName>
        <fullName evidence="7">Methylmalonyl-CoA mutase</fullName>
        <ecNumber evidence="7">5.4.99.2</ecNumber>
    </submittedName>
</protein>
<name>A0A7U3YPN2_DESPD</name>
<dbReference type="GO" id="GO:0005737">
    <property type="term" value="C:cytoplasm"/>
    <property type="evidence" value="ECO:0007669"/>
    <property type="project" value="TreeGrafter"/>
</dbReference>
<organism evidence="7 8">
    <name type="scientific">Desulfobulbus propionicus (strain ATCC 33891 / DSM 2032 / VKM B-1956 / 1pr3)</name>
    <dbReference type="NCBI Taxonomy" id="577650"/>
    <lineage>
        <taxon>Bacteria</taxon>
        <taxon>Pseudomonadati</taxon>
        <taxon>Thermodesulfobacteriota</taxon>
        <taxon>Desulfobulbia</taxon>
        <taxon>Desulfobulbales</taxon>
        <taxon>Desulfobulbaceae</taxon>
        <taxon>Desulfobulbus</taxon>
    </lineage>
</organism>
<dbReference type="SUPFAM" id="SSF52242">
    <property type="entry name" value="Cobalamin (vitamin B12)-binding domain"/>
    <property type="match status" value="1"/>
</dbReference>
<dbReference type="InterPro" id="IPR036724">
    <property type="entry name" value="Cobalamin-bd_sf"/>
</dbReference>
<accession>A0A7U3YPN2</accession>
<evidence type="ECO:0000256" key="2">
    <source>
        <dbReference type="ARBA" id="ARBA00008465"/>
    </source>
</evidence>
<dbReference type="GO" id="GO:0004494">
    <property type="term" value="F:methylmalonyl-CoA mutase activity"/>
    <property type="evidence" value="ECO:0007669"/>
    <property type="project" value="UniProtKB-EC"/>
</dbReference>
<evidence type="ECO:0000256" key="4">
    <source>
        <dbReference type="ARBA" id="ARBA00023235"/>
    </source>
</evidence>
<keyword evidence="8" id="KW-1185">Reference proteome</keyword>
<keyword evidence="5" id="KW-0170">Cobalt</keyword>
<dbReference type="NCBIfam" id="TIGR00641">
    <property type="entry name" value="acid_CoA_mut_N"/>
    <property type="match status" value="1"/>
</dbReference>
<evidence type="ECO:0000313" key="8">
    <source>
        <dbReference type="Proteomes" id="UP000006365"/>
    </source>
</evidence>
<evidence type="ECO:0000256" key="3">
    <source>
        <dbReference type="ARBA" id="ARBA00022628"/>
    </source>
</evidence>
<dbReference type="Gene3D" id="3.40.50.280">
    <property type="entry name" value="Cobalamin-binding domain"/>
    <property type="match status" value="1"/>
</dbReference>
<comment type="cofactor">
    <cofactor evidence="1">
        <name>adenosylcob(III)alamin</name>
        <dbReference type="ChEBI" id="CHEBI:18408"/>
    </cofactor>
</comment>
<dbReference type="InterPro" id="IPR006098">
    <property type="entry name" value="MMCoA_mutase_a_cat"/>
</dbReference>
<evidence type="ECO:0000256" key="5">
    <source>
        <dbReference type="ARBA" id="ARBA00023285"/>
    </source>
</evidence>
<dbReference type="InterPro" id="IPR016176">
    <property type="entry name" value="Cbl-dep_enz_cat"/>
</dbReference>
<evidence type="ECO:0000259" key="6">
    <source>
        <dbReference type="Pfam" id="PF01642"/>
    </source>
</evidence>
<dbReference type="PANTHER" id="PTHR48101">
    <property type="entry name" value="METHYLMALONYL-COA MUTASE, MITOCHONDRIAL-RELATED"/>
    <property type="match status" value="1"/>
</dbReference>
<reference evidence="7 8" key="1">
    <citation type="journal article" date="2011" name="Stand. Genomic Sci.">
        <title>Complete genome sequence of Desulfobulbus propionicus type strain (1pr3).</title>
        <authorList>
            <person name="Pagani I."/>
            <person name="Lapidus A."/>
            <person name="Nolan M."/>
            <person name="Lucas S."/>
            <person name="Hammon N."/>
            <person name="Deshpande S."/>
            <person name="Cheng J.F."/>
            <person name="Chertkov O."/>
            <person name="Davenport K."/>
            <person name="Tapia R."/>
            <person name="Han C."/>
            <person name="Goodwin L."/>
            <person name="Pitluck S."/>
            <person name="Liolios K."/>
            <person name="Mavromatis K."/>
            <person name="Ivanova N."/>
            <person name="Mikhailova N."/>
            <person name="Pati A."/>
            <person name="Chen A."/>
            <person name="Palaniappan K."/>
            <person name="Land M."/>
            <person name="Hauser L."/>
            <person name="Chang Y.J."/>
            <person name="Jeffries C.D."/>
            <person name="Detter J.C."/>
            <person name="Brambilla E."/>
            <person name="Kannan K.P."/>
            <person name="Djao O.D."/>
            <person name="Rohde M."/>
            <person name="Pukall R."/>
            <person name="Spring S."/>
            <person name="Goker M."/>
            <person name="Sikorski J."/>
            <person name="Woyke T."/>
            <person name="Bristow J."/>
            <person name="Eisen J.A."/>
            <person name="Markowitz V."/>
            <person name="Hugenholtz P."/>
            <person name="Kyrpides N.C."/>
            <person name="Klenk H.P."/>
        </authorList>
    </citation>
    <scope>NUCLEOTIDE SEQUENCE [LARGE SCALE GENOMIC DNA]</scope>
    <source>
        <strain evidence="8">ATCC 33891 / DSM 2032 / 1pr3</strain>
    </source>
</reference>
<dbReference type="SUPFAM" id="SSF51703">
    <property type="entry name" value="Cobalamin (vitamin B12)-dependent enzymes"/>
    <property type="match status" value="1"/>
</dbReference>
<dbReference type="GO" id="GO:0019678">
    <property type="term" value="P:propionate metabolic process, methylmalonyl pathway"/>
    <property type="evidence" value="ECO:0007669"/>
    <property type="project" value="TreeGrafter"/>
</dbReference>
<dbReference type="PANTHER" id="PTHR48101:SF4">
    <property type="entry name" value="METHYLMALONYL-COA MUTASE, MITOCHONDRIAL"/>
    <property type="match status" value="1"/>
</dbReference>
<gene>
    <name evidence="7" type="ordered locus">Despr_3086</name>
</gene>
<evidence type="ECO:0000256" key="1">
    <source>
        <dbReference type="ARBA" id="ARBA00001922"/>
    </source>
</evidence>